<reference evidence="3" key="2">
    <citation type="submission" date="2019-09" db="UniProtKB">
        <authorList>
            <consortium name="WormBaseParasite"/>
        </authorList>
    </citation>
    <scope>IDENTIFICATION</scope>
</reference>
<proteinExistence type="predicted"/>
<organism evidence="2 3">
    <name type="scientific">Heligmosomoides polygyrus</name>
    <name type="common">Parasitic roundworm</name>
    <dbReference type="NCBI Taxonomy" id="6339"/>
    <lineage>
        <taxon>Eukaryota</taxon>
        <taxon>Metazoa</taxon>
        <taxon>Ecdysozoa</taxon>
        <taxon>Nematoda</taxon>
        <taxon>Chromadorea</taxon>
        <taxon>Rhabditida</taxon>
        <taxon>Rhabditina</taxon>
        <taxon>Rhabditomorpha</taxon>
        <taxon>Strongyloidea</taxon>
        <taxon>Heligmosomidae</taxon>
        <taxon>Heligmosomoides</taxon>
    </lineage>
</organism>
<reference evidence="1 2" key="1">
    <citation type="submission" date="2018-11" db="EMBL/GenBank/DDBJ databases">
        <authorList>
            <consortium name="Pathogen Informatics"/>
        </authorList>
    </citation>
    <scope>NUCLEOTIDE SEQUENCE [LARGE SCALE GENOMIC DNA]</scope>
</reference>
<accession>A0A3P8B2Z7</accession>
<keyword evidence="2" id="KW-1185">Reference proteome</keyword>
<evidence type="ECO:0000313" key="1">
    <source>
        <dbReference type="EMBL" id="VDO66252.1"/>
    </source>
</evidence>
<evidence type="ECO:0000313" key="2">
    <source>
        <dbReference type="Proteomes" id="UP000050761"/>
    </source>
</evidence>
<name>A0A183FGU7_HELPZ</name>
<dbReference type="AlphaFoldDB" id="A0A183FGU7"/>
<evidence type="ECO:0000313" key="3">
    <source>
        <dbReference type="WBParaSite" id="HPBE_0000592101-mRNA-1"/>
    </source>
</evidence>
<gene>
    <name evidence="1" type="ORF">HPBE_LOCUS5922</name>
</gene>
<dbReference type="EMBL" id="UZAH01025563">
    <property type="protein sequence ID" value="VDO66252.1"/>
    <property type="molecule type" value="Genomic_DNA"/>
</dbReference>
<protein>
    <submittedName>
        <fullName evidence="3">Ovule protein</fullName>
    </submittedName>
</protein>
<accession>A0A183FGU7</accession>
<sequence length="155" mass="17731">MRALTQIPFSLTSPSLDKLEDLPSLLCVLPEHRLDPLKCESVGFRGMLCPAWNTDRMSSYFHAIHRTLQCQDFCILLRYLCHSLLCPLTVFYNGLSLPAGAPLNFDSVTPALVLRNLSSYQYLTLFQISEYMVTYLELLKLVLRIPELISAFDRQ</sequence>
<dbReference type="Proteomes" id="UP000050761">
    <property type="component" value="Unassembled WGS sequence"/>
</dbReference>
<dbReference type="WBParaSite" id="HPBE_0000592101-mRNA-1">
    <property type="protein sequence ID" value="HPBE_0000592101-mRNA-1"/>
    <property type="gene ID" value="HPBE_0000592101"/>
</dbReference>